<dbReference type="InterPro" id="IPR036400">
    <property type="entry name" value="Cyt_B5-like_heme/steroid_sf"/>
</dbReference>
<dbReference type="PANTHER" id="PTHR10281">
    <property type="entry name" value="MEMBRANE-ASSOCIATED PROGESTERONE RECEPTOR COMPONENT-RELATED"/>
    <property type="match status" value="1"/>
</dbReference>
<feature type="chain" id="PRO_5003287418" evidence="2">
    <location>
        <begin position="21"/>
        <end position="141"/>
    </location>
</feature>
<dbReference type="RefSeq" id="XP_004992589.1">
    <property type="nucleotide sequence ID" value="XM_004992532.1"/>
</dbReference>
<organism evidence="5">
    <name type="scientific">Salpingoeca rosetta (strain ATCC 50818 / BSB-021)</name>
    <dbReference type="NCBI Taxonomy" id="946362"/>
    <lineage>
        <taxon>Eukaryota</taxon>
        <taxon>Choanoflagellata</taxon>
        <taxon>Craspedida</taxon>
        <taxon>Salpingoecidae</taxon>
        <taxon>Salpingoeca</taxon>
    </lineage>
</organism>
<dbReference type="SUPFAM" id="SSF55856">
    <property type="entry name" value="Cytochrome b5-like heme/steroid binding domain"/>
    <property type="match status" value="1"/>
</dbReference>
<dbReference type="GO" id="GO:0012505">
    <property type="term" value="C:endomembrane system"/>
    <property type="evidence" value="ECO:0007669"/>
    <property type="project" value="TreeGrafter"/>
</dbReference>
<dbReference type="SMART" id="SM01117">
    <property type="entry name" value="Cyt-b5"/>
    <property type="match status" value="1"/>
</dbReference>
<dbReference type="GeneID" id="16073160"/>
<sequence length="141" mass="15090">MRSVLLIGVVLAVAVAAGAAVAVGAEQAGEDTLPQTAFTAEDLKKYDGRDPELPILISLKGIVYDVTAGKRFYGPGASYNALVGKDSTRAVGLWSLDEKDLTDDISDFTEEQLAGLNEVIETVYKAKYPVVGRFVKTHDEL</sequence>
<proteinExistence type="inferred from homology"/>
<feature type="signal peptide" evidence="2">
    <location>
        <begin position="1"/>
        <end position="20"/>
    </location>
</feature>
<accession>F2UE94</accession>
<dbReference type="InParanoid" id="F2UE94"/>
<protein>
    <submittedName>
        <fullName evidence="4">SP2 protein</fullName>
    </submittedName>
</protein>
<evidence type="ECO:0000313" key="5">
    <source>
        <dbReference type="Proteomes" id="UP000007799"/>
    </source>
</evidence>
<dbReference type="AlphaFoldDB" id="F2UE94"/>
<evidence type="ECO:0000259" key="3">
    <source>
        <dbReference type="SMART" id="SM01117"/>
    </source>
</evidence>
<dbReference type="Gene3D" id="3.10.120.10">
    <property type="entry name" value="Cytochrome b5-like heme/steroid binding domain"/>
    <property type="match status" value="1"/>
</dbReference>
<evidence type="ECO:0000256" key="2">
    <source>
        <dbReference type="SAM" id="SignalP"/>
    </source>
</evidence>
<dbReference type="Pfam" id="PF00173">
    <property type="entry name" value="Cyt-b5"/>
    <property type="match status" value="1"/>
</dbReference>
<name>F2UE94_SALR5</name>
<evidence type="ECO:0000313" key="4">
    <source>
        <dbReference type="EMBL" id="EGD74944.1"/>
    </source>
</evidence>
<dbReference type="OrthoDB" id="547796at2759"/>
<keyword evidence="2" id="KW-0732">Signal</keyword>
<dbReference type="PANTHER" id="PTHR10281:SF76">
    <property type="entry name" value="CALCUTTA CUP-RELATED"/>
    <property type="match status" value="1"/>
</dbReference>
<evidence type="ECO:0000256" key="1">
    <source>
        <dbReference type="ARBA" id="ARBA00038357"/>
    </source>
</evidence>
<dbReference type="eggNOG" id="KOG1110">
    <property type="taxonomic scope" value="Eukaryota"/>
</dbReference>
<dbReference type="KEGG" id="sre:PTSG_12541"/>
<dbReference type="FunCoup" id="F2UE94">
    <property type="interactions" value="216"/>
</dbReference>
<dbReference type="InterPro" id="IPR001199">
    <property type="entry name" value="Cyt_B5-like_heme/steroid-bd"/>
</dbReference>
<dbReference type="Proteomes" id="UP000007799">
    <property type="component" value="Unassembled WGS sequence"/>
</dbReference>
<dbReference type="STRING" id="946362.F2UE94"/>
<feature type="domain" description="Cytochrome b5 heme-binding" evidence="3">
    <location>
        <begin position="38"/>
        <end position="135"/>
    </location>
</feature>
<dbReference type="OMA" id="DQWHAFF"/>
<dbReference type="EMBL" id="GL832970">
    <property type="protein sequence ID" value="EGD74944.1"/>
    <property type="molecule type" value="Genomic_DNA"/>
</dbReference>
<comment type="similarity">
    <text evidence="1">Belongs to the cytochrome b5 family. MAPR subfamily.</text>
</comment>
<dbReference type="InterPro" id="IPR050577">
    <property type="entry name" value="MAPR/NEUFC/NENF-like"/>
</dbReference>
<keyword evidence="5" id="KW-1185">Reference proteome</keyword>
<reference evidence="4" key="1">
    <citation type="submission" date="2009-08" db="EMBL/GenBank/DDBJ databases">
        <title>Annotation of Salpingoeca rosetta.</title>
        <authorList>
            <consortium name="The Broad Institute Genome Sequencing Platform"/>
            <person name="Russ C."/>
            <person name="Cuomo C."/>
            <person name="Burger G."/>
            <person name="Gray M.W."/>
            <person name="Holland P.W.H."/>
            <person name="King N."/>
            <person name="Lang F.B.F."/>
            <person name="Roger A.J."/>
            <person name="Ruiz-Trillo I."/>
            <person name="Young S.K."/>
            <person name="Zeng Q."/>
            <person name="Gargeya S."/>
            <person name="Alvarado L."/>
            <person name="Berlin A."/>
            <person name="Chapman S.B."/>
            <person name="Chen Z."/>
            <person name="Freedman E."/>
            <person name="Gellesch M."/>
            <person name="Goldberg J."/>
            <person name="Griggs A."/>
            <person name="Gujja S."/>
            <person name="Heilman E."/>
            <person name="Heiman D."/>
            <person name="Howarth C."/>
            <person name="Mehta T."/>
            <person name="Neiman D."/>
            <person name="Pearson M."/>
            <person name="Roberts A."/>
            <person name="Saif S."/>
            <person name="Shea T."/>
            <person name="Shenoy N."/>
            <person name="Sisk P."/>
            <person name="Stolte C."/>
            <person name="Sykes S."/>
            <person name="White J."/>
            <person name="Yandava C."/>
            <person name="Haas B."/>
            <person name="Nusbaum C."/>
            <person name="Birren B."/>
        </authorList>
    </citation>
    <scope>NUCLEOTIDE SEQUENCE [LARGE SCALE GENOMIC DNA]</scope>
    <source>
        <strain evidence="4">ATCC 50818</strain>
    </source>
</reference>
<gene>
    <name evidence="4" type="ORF">PTSG_12541</name>
</gene>
<dbReference type="GO" id="GO:0016020">
    <property type="term" value="C:membrane"/>
    <property type="evidence" value="ECO:0007669"/>
    <property type="project" value="TreeGrafter"/>
</dbReference>